<keyword evidence="7" id="KW-0998">Cell outer membrane</keyword>
<evidence type="ECO:0000256" key="1">
    <source>
        <dbReference type="ARBA" id="ARBA00004571"/>
    </source>
</evidence>
<keyword evidence="3" id="KW-1134">Transmembrane beta strand</keyword>
<keyword evidence="5" id="KW-0732">Signal</keyword>
<dbReference type="CDD" id="cd00761">
    <property type="entry name" value="Glyco_tranf_GTA_type"/>
    <property type="match status" value="1"/>
</dbReference>
<protein>
    <recommendedName>
        <fullName evidence="8">Glycosyltransferase 2-like domain-containing protein</fullName>
    </recommendedName>
</protein>
<dbReference type="EMBL" id="AUXX01000026">
    <property type="protein sequence ID" value="KZN64666.1"/>
    <property type="molecule type" value="Genomic_DNA"/>
</dbReference>
<dbReference type="PANTHER" id="PTHR30069">
    <property type="entry name" value="TONB-DEPENDENT OUTER MEMBRANE RECEPTOR"/>
    <property type="match status" value="1"/>
</dbReference>
<dbReference type="RefSeq" id="WP_063381751.1">
    <property type="nucleotide sequence ID" value="NZ_AUXX01000026.1"/>
</dbReference>
<accession>A0A167LJQ7</accession>
<comment type="caution">
    <text evidence="9">The sequence shown here is derived from an EMBL/GenBank/DDBJ whole genome shotgun (WGS) entry which is preliminary data.</text>
</comment>
<dbReference type="GO" id="GO:0015344">
    <property type="term" value="F:siderophore uptake transmembrane transporter activity"/>
    <property type="evidence" value="ECO:0007669"/>
    <property type="project" value="TreeGrafter"/>
</dbReference>
<keyword evidence="2" id="KW-0813">Transport</keyword>
<evidence type="ECO:0000313" key="9">
    <source>
        <dbReference type="EMBL" id="KZN64666.1"/>
    </source>
</evidence>
<evidence type="ECO:0000256" key="7">
    <source>
        <dbReference type="ARBA" id="ARBA00023237"/>
    </source>
</evidence>
<dbReference type="Gene3D" id="3.90.550.10">
    <property type="entry name" value="Spore Coat Polysaccharide Biosynthesis Protein SpsA, Chain A"/>
    <property type="match status" value="1"/>
</dbReference>
<evidence type="ECO:0000256" key="5">
    <source>
        <dbReference type="ARBA" id="ARBA00022729"/>
    </source>
</evidence>
<dbReference type="AlphaFoldDB" id="A0A167LJQ7"/>
<dbReference type="SUPFAM" id="SSF53448">
    <property type="entry name" value="Nucleotide-diphospho-sugar transferases"/>
    <property type="match status" value="1"/>
</dbReference>
<keyword evidence="6" id="KW-0472">Membrane</keyword>
<dbReference type="InterPro" id="IPR036942">
    <property type="entry name" value="Beta-barrel_TonB_sf"/>
</dbReference>
<evidence type="ECO:0000259" key="8">
    <source>
        <dbReference type="Pfam" id="PF00535"/>
    </source>
</evidence>
<reference evidence="9 10" key="1">
    <citation type="submission" date="2013-07" db="EMBL/GenBank/DDBJ databases">
        <title>Comparative Genomic and Metabolomic Analysis of Twelve Strains of Pseudoalteromonas luteoviolacea.</title>
        <authorList>
            <person name="Vynne N.G."/>
            <person name="Mansson M."/>
            <person name="Gram L."/>
        </authorList>
    </citation>
    <scope>NUCLEOTIDE SEQUENCE [LARGE SCALE GENOMIC DNA]</scope>
    <source>
        <strain evidence="9 10">S4060-1</strain>
    </source>
</reference>
<comment type="subcellular location">
    <subcellularLocation>
        <location evidence="1">Cell outer membrane</location>
        <topology evidence="1">Multi-pass membrane protein</topology>
    </subcellularLocation>
</comment>
<dbReference type="PANTHER" id="PTHR30069:SF29">
    <property type="entry name" value="HEMOGLOBIN AND HEMOGLOBIN-HAPTOGLOBIN-BINDING PROTEIN 1-RELATED"/>
    <property type="match status" value="1"/>
</dbReference>
<dbReference type="PATRIC" id="fig|1365257.3.peg.3203"/>
<dbReference type="Pfam" id="PF00535">
    <property type="entry name" value="Glycos_transf_2"/>
    <property type="match status" value="1"/>
</dbReference>
<organism evidence="9 10">
    <name type="scientific">Pseudoalteromonas luteoviolacea S4060-1</name>
    <dbReference type="NCBI Taxonomy" id="1365257"/>
    <lineage>
        <taxon>Bacteria</taxon>
        <taxon>Pseudomonadati</taxon>
        <taxon>Pseudomonadota</taxon>
        <taxon>Gammaproteobacteria</taxon>
        <taxon>Alteromonadales</taxon>
        <taxon>Pseudoalteromonadaceae</taxon>
        <taxon>Pseudoalteromonas</taxon>
    </lineage>
</organism>
<dbReference type="GO" id="GO:0044718">
    <property type="term" value="P:siderophore transmembrane transport"/>
    <property type="evidence" value="ECO:0007669"/>
    <property type="project" value="TreeGrafter"/>
</dbReference>
<dbReference type="InterPro" id="IPR039426">
    <property type="entry name" value="TonB-dep_rcpt-like"/>
</dbReference>
<keyword evidence="4" id="KW-0812">Transmembrane</keyword>
<feature type="domain" description="Glycosyltransferase 2-like" evidence="8">
    <location>
        <begin position="15"/>
        <end position="139"/>
    </location>
</feature>
<name>A0A167LJQ7_9GAMM</name>
<dbReference type="InterPro" id="IPR029044">
    <property type="entry name" value="Nucleotide-diphossugar_trans"/>
</dbReference>
<dbReference type="GO" id="GO:0009279">
    <property type="term" value="C:cell outer membrane"/>
    <property type="evidence" value="ECO:0007669"/>
    <property type="project" value="UniProtKB-SubCell"/>
</dbReference>
<dbReference type="InterPro" id="IPR001173">
    <property type="entry name" value="Glyco_trans_2-like"/>
</dbReference>
<evidence type="ECO:0000256" key="6">
    <source>
        <dbReference type="ARBA" id="ARBA00023136"/>
    </source>
</evidence>
<gene>
    <name evidence="9" type="ORF">N478_21970</name>
</gene>
<dbReference type="Gene3D" id="2.40.170.20">
    <property type="entry name" value="TonB-dependent receptor, beta-barrel domain"/>
    <property type="match status" value="1"/>
</dbReference>
<proteinExistence type="predicted"/>
<evidence type="ECO:0000256" key="4">
    <source>
        <dbReference type="ARBA" id="ARBA00022692"/>
    </source>
</evidence>
<evidence type="ECO:0000256" key="2">
    <source>
        <dbReference type="ARBA" id="ARBA00022448"/>
    </source>
</evidence>
<evidence type="ECO:0000256" key="3">
    <source>
        <dbReference type="ARBA" id="ARBA00022452"/>
    </source>
</evidence>
<dbReference type="Proteomes" id="UP000076661">
    <property type="component" value="Unassembled WGS sequence"/>
</dbReference>
<dbReference type="SUPFAM" id="SSF56935">
    <property type="entry name" value="Porins"/>
    <property type="match status" value="1"/>
</dbReference>
<evidence type="ECO:0000313" key="10">
    <source>
        <dbReference type="Proteomes" id="UP000076661"/>
    </source>
</evidence>
<sequence length="1149" mass="132016">MTQTQGQYEAIPLVSCVMPTCRRAHYLLQSIEYFNRQSYANKELVIVYEQRSDLPEKLPEQGDIQLVQAPENASIGYKRSLGTKHAAGLFIAQWDDDDWYSSERLAVQLAPIIDGKADITGLNNHLFFDVWREQFWRADNPLFEAMFRRGIAGGTLVFSREYWREGKLDYLDSSLREDADFMECMISAGANLIAVDGHAHFVYLRHLNNTWSFVSGKLIQASAWQKISTPHWFEDDLPFYHQVKQTHFSQYTESLPLAVKESQVVELSCVLHVTERAQLKRALLLLEKQTVKPQEIIVYHPDELPLENVSSGVNTIKFLPYEEGTRLSTWFEEKLAGLINCDYVMNWPNSQAWVSKHWLEIQYTYLIRHKLDATGLSQPFFFFPSQQEFWQYIASDNQITAWLHSESLCCTKEFYLEKHRGFNRALGFNIQPHQHLEHFLAFAEEKAPIPNNENDPKWFPYQKEAIKELYDELDIANLIKGVPMAVMMLVSICMLFLPTWQVAANQKADSIEQQSFSAAFFNQYNPQTALDMVYRLPGFAFENTDSARGFGANVGNVLINGARPAVKSESLDKVLARIGAAQVQKINVYRGSRIPLVTSGKVMVADVILIQSKTTGTVEGQLTQFYDGSTLPKLALQLSTQWLGWETSVGLEASGTPGYRTALIRQLSGEGKVTSQEFEVLDEETESLKFTGQLKQSAGQSEIVLTTKVGSESYLGDTTRYDAQQISKHLGKTTRELKVDNNTRNAELGLDWTMNLDTYRWQNMGIFVVDDKQYANDDVTFNRSLESESVALWRQQELKTELILRSTIELNKKGDIAPRVGIEVAENRMQSAVELVEGGHEEVTNVTELRAELFADINYTHTDNLSSEFGLTYETSQIDVDAAEDESQSQSYWKPRWQTSWTPKKGTSLNWLAEHRVSQLNFSDFARSVDAGDGRNQIGNTELKPEQTTELATQYQWYFSERGNVKVKLFHQWQKDVLEHIAFTQMTGGLANIGDARFWGSHLEVAFELSPVLDNALFEISYEHKNSDFNNPSGRTERLSNYIPDWIWMNFRHDLPRYKSSWGLEYWGDYTEPFFYAHETLLVQGNKRLKGFFESSLLDNVKVRFEVTHMNTGRFIRTRTFYSNTLRIGEEVADRTHKAEYRLSLWYRF</sequence>